<protein>
    <submittedName>
        <fullName evidence="2">Uncharacterized protein</fullName>
    </submittedName>
</protein>
<reference evidence="3" key="1">
    <citation type="journal article" date="2024" name="IScience">
        <title>Strigolactones Initiate the Formation of Haustorium-like Structures in Castilleja.</title>
        <authorList>
            <person name="Buerger M."/>
            <person name="Peterson D."/>
            <person name="Chory J."/>
        </authorList>
    </citation>
    <scope>NUCLEOTIDE SEQUENCE [LARGE SCALE GENOMIC DNA]</scope>
</reference>
<dbReference type="AlphaFoldDB" id="A0ABD3DNT5"/>
<keyword evidence="1" id="KW-0732">Signal</keyword>
<organism evidence="2 3">
    <name type="scientific">Castilleja foliolosa</name>
    <dbReference type="NCBI Taxonomy" id="1961234"/>
    <lineage>
        <taxon>Eukaryota</taxon>
        <taxon>Viridiplantae</taxon>
        <taxon>Streptophyta</taxon>
        <taxon>Embryophyta</taxon>
        <taxon>Tracheophyta</taxon>
        <taxon>Spermatophyta</taxon>
        <taxon>Magnoliopsida</taxon>
        <taxon>eudicotyledons</taxon>
        <taxon>Gunneridae</taxon>
        <taxon>Pentapetalae</taxon>
        <taxon>asterids</taxon>
        <taxon>lamiids</taxon>
        <taxon>Lamiales</taxon>
        <taxon>Orobanchaceae</taxon>
        <taxon>Pedicularideae</taxon>
        <taxon>Castillejinae</taxon>
        <taxon>Castilleja</taxon>
    </lineage>
</organism>
<name>A0ABD3DNT5_9LAMI</name>
<gene>
    <name evidence="2" type="ORF">CASFOL_014552</name>
</gene>
<keyword evidence="3" id="KW-1185">Reference proteome</keyword>
<evidence type="ECO:0000256" key="1">
    <source>
        <dbReference type="SAM" id="SignalP"/>
    </source>
</evidence>
<proteinExistence type="predicted"/>
<comment type="caution">
    <text evidence="2">The sequence shown here is derived from an EMBL/GenBank/DDBJ whole genome shotgun (WGS) entry which is preliminary data.</text>
</comment>
<evidence type="ECO:0000313" key="2">
    <source>
        <dbReference type="EMBL" id="KAL3643737.1"/>
    </source>
</evidence>
<evidence type="ECO:0000313" key="3">
    <source>
        <dbReference type="Proteomes" id="UP001632038"/>
    </source>
</evidence>
<dbReference type="EMBL" id="JAVIJP010000016">
    <property type="protein sequence ID" value="KAL3643737.1"/>
    <property type="molecule type" value="Genomic_DNA"/>
</dbReference>
<accession>A0ABD3DNT5</accession>
<feature type="signal peptide" evidence="1">
    <location>
        <begin position="1"/>
        <end position="25"/>
    </location>
</feature>
<feature type="chain" id="PRO_5044866650" evidence="1">
    <location>
        <begin position="26"/>
        <end position="81"/>
    </location>
</feature>
<dbReference type="Proteomes" id="UP001632038">
    <property type="component" value="Unassembled WGS sequence"/>
</dbReference>
<sequence>MSSVRGFVLVMMVLLVSLTFNGGDAHYSGETNPGTITDVVPIQDIEARTYSNLDNPSRVEEDKAIGGLVCVEPGPECPPPK</sequence>